<dbReference type="InterPro" id="IPR017452">
    <property type="entry name" value="GPCR_Rhodpsn_7TM"/>
</dbReference>
<feature type="transmembrane region" description="Helical" evidence="11">
    <location>
        <begin position="47"/>
        <end position="68"/>
    </location>
</feature>
<evidence type="ECO:0000256" key="6">
    <source>
        <dbReference type="ARBA" id="ARBA00023040"/>
    </source>
</evidence>
<evidence type="ECO:0000256" key="10">
    <source>
        <dbReference type="SAM" id="MobiDB-lite"/>
    </source>
</evidence>
<evidence type="ECO:0000256" key="5">
    <source>
        <dbReference type="ARBA" id="ARBA00022989"/>
    </source>
</evidence>
<dbReference type="PANTHER" id="PTHR22752:SF1">
    <property type="entry name" value="G-PROTEIN COUPLED RECEPTOR 176"/>
    <property type="match status" value="1"/>
</dbReference>
<feature type="transmembrane region" description="Helical" evidence="11">
    <location>
        <begin position="347"/>
        <end position="368"/>
    </location>
</feature>
<dbReference type="Gene3D" id="1.20.1070.10">
    <property type="entry name" value="Rhodopsin 7-helix transmembrane proteins"/>
    <property type="match status" value="1"/>
</dbReference>
<dbReference type="EMBL" id="GECU01029639">
    <property type="protein sequence ID" value="JAS78067.1"/>
    <property type="molecule type" value="Transcribed_RNA"/>
</dbReference>
<protein>
    <recommendedName>
        <fullName evidence="12">G-protein coupled receptors family 1 profile domain-containing protein</fullName>
    </recommendedName>
</protein>
<keyword evidence="5 11" id="KW-1133">Transmembrane helix</keyword>
<dbReference type="PANTHER" id="PTHR22752">
    <property type="entry name" value="G PROTEIN-COUPLED RECEPTOR"/>
    <property type="match status" value="1"/>
</dbReference>
<dbReference type="SUPFAM" id="SSF81321">
    <property type="entry name" value="Family A G protein-coupled receptor-like"/>
    <property type="match status" value="1"/>
</dbReference>
<feature type="region of interest" description="Disordered" evidence="10">
    <location>
        <begin position="389"/>
        <end position="416"/>
    </location>
</feature>
<evidence type="ECO:0000256" key="8">
    <source>
        <dbReference type="ARBA" id="ARBA00023170"/>
    </source>
</evidence>
<dbReference type="AlphaFoldDB" id="A0A1B6HTR1"/>
<feature type="domain" description="G-protein coupled receptors family 1 profile" evidence="12">
    <location>
        <begin position="26"/>
        <end position="367"/>
    </location>
</feature>
<accession>A0A1B6HTR1</accession>
<evidence type="ECO:0000256" key="2">
    <source>
        <dbReference type="ARBA" id="ARBA00010663"/>
    </source>
</evidence>
<keyword evidence="4 11" id="KW-0812">Transmembrane</keyword>
<feature type="compositionally biased region" description="Low complexity" evidence="10">
    <location>
        <begin position="485"/>
        <end position="508"/>
    </location>
</feature>
<keyword evidence="3" id="KW-1003">Cell membrane</keyword>
<feature type="compositionally biased region" description="Polar residues" evidence="10">
    <location>
        <begin position="389"/>
        <end position="406"/>
    </location>
</feature>
<evidence type="ECO:0000256" key="7">
    <source>
        <dbReference type="ARBA" id="ARBA00023136"/>
    </source>
</evidence>
<evidence type="ECO:0000259" key="12">
    <source>
        <dbReference type="PROSITE" id="PS50262"/>
    </source>
</evidence>
<keyword evidence="8" id="KW-0675">Receptor</keyword>
<evidence type="ECO:0000256" key="4">
    <source>
        <dbReference type="ARBA" id="ARBA00022692"/>
    </source>
</evidence>
<sequence length="514" mass="56167">MASGEVAVSLACDILLIVIFVVATASNSLVLLVFYRKPGLRTLSNRFVINLLATNLLSCWLLLPLVITDSMMTAASQVFCALSQGVSIGICAASVLSVLLIGVDQYYAVIDPLHYHSHIDTTKCAFMITFAWCFSVICATVGGLFYDVPRSMWTLCGEKDTDLPLVPDVYISIFSIVYTCLTFFLPFSVICWMYLSIYFAAHKNSQRTRRNGSSTGFYTTNAIANTPPVDYAMVPATSQSAVPSQAPSTSESPKLSVKSVDVSEPPVFVKPSITRSPTRTSLRSTSSFIMNSLRCRISNASMFKYREETRAARISALVIVMGLVCWCPFSLVVLLSSPAIGIQVPHYLAKLSVTLLVVTAVISPLLFAHRNRRIQRDLRKLFGLARRPNSLSPSVSQRPRGQNLQRSAPPKRVLPPNYSHNALDLLSSLAEAGDDHRESKSDKKNSSFLSRVWWKEGVQIVTKLDKVSGSSLICVPEVALDVDNSRSSFSSGGSTSTQRSTSAASISSYTADEC</sequence>
<dbReference type="CDD" id="cd00637">
    <property type="entry name" value="7tm_classA_rhodopsin-like"/>
    <property type="match status" value="1"/>
</dbReference>
<evidence type="ECO:0000256" key="1">
    <source>
        <dbReference type="ARBA" id="ARBA00004651"/>
    </source>
</evidence>
<dbReference type="Pfam" id="PF00001">
    <property type="entry name" value="7tm_1"/>
    <property type="match status" value="1"/>
</dbReference>
<dbReference type="InterPro" id="IPR000276">
    <property type="entry name" value="GPCR_Rhodpsn"/>
</dbReference>
<feature type="transmembrane region" description="Helical" evidence="11">
    <location>
        <begin position="6"/>
        <end position="35"/>
    </location>
</feature>
<feature type="transmembrane region" description="Helical" evidence="11">
    <location>
        <begin position="169"/>
        <end position="201"/>
    </location>
</feature>
<proteinExistence type="inferred from homology"/>
<name>A0A1B6HTR1_9HEMI</name>
<gene>
    <name evidence="13" type="ORF">g.34093</name>
</gene>
<feature type="transmembrane region" description="Helical" evidence="11">
    <location>
        <begin position="124"/>
        <end position="146"/>
    </location>
</feature>
<organism evidence="13">
    <name type="scientific">Homalodisca liturata</name>
    <dbReference type="NCBI Taxonomy" id="320908"/>
    <lineage>
        <taxon>Eukaryota</taxon>
        <taxon>Metazoa</taxon>
        <taxon>Ecdysozoa</taxon>
        <taxon>Arthropoda</taxon>
        <taxon>Hexapoda</taxon>
        <taxon>Insecta</taxon>
        <taxon>Pterygota</taxon>
        <taxon>Neoptera</taxon>
        <taxon>Paraneoptera</taxon>
        <taxon>Hemiptera</taxon>
        <taxon>Auchenorrhyncha</taxon>
        <taxon>Membracoidea</taxon>
        <taxon>Cicadellidae</taxon>
        <taxon>Cicadellinae</taxon>
        <taxon>Proconiini</taxon>
        <taxon>Homalodisca</taxon>
    </lineage>
</organism>
<dbReference type="PROSITE" id="PS50262">
    <property type="entry name" value="G_PROTEIN_RECEP_F1_2"/>
    <property type="match status" value="1"/>
</dbReference>
<feature type="region of interest" description="Disordered" evidence="10">
    <location>
        <begin position="485"/>
        <end position="514"/>
    </location>
</feature>
<feature type="transmembrane region" description="Helical" evidence="11">
    <location>
        <begin position="314"/>
        <end position="335"/>
    </location>
</feature>
<dbReference type="GO" id="GO:0005886">
    <property type="term" value="C:plasma membrane"/>
    <property type="evidence" value="ECO:0007669"/>
    <property type="project" value="UniProtKB-SubCell"/>
</dbReference>
<keyword evidence="6" id="KW-0297">G-protein coupled receptor</keyword>
<reference evidence="13" key="1">
    <citation type="submission" date="2015-11" db="EMBL/GenBank/DDBJ databases">
        <title>De novo transcriptome assembly of four potential Pierce s Disease insect vectors from Arizona vineyards.</title>
        <authorList>
            <person name="Tassone E.E."/>
        </authorList>
    </citation>
    <scope>NUCLEOTIDE SEQUENCE</scope>
</reference>
<dbReference type="PRINTS" id="PR00237">
    <property type="entry name" value="GPCRRHODOPSN"/>
</dbReference>
<comment type="similarity">
    <text evidence="2">Belongs to the G-protein coupled receptor 1 family.</text>
</comment>
<keyword evidence="7 11" id="KW-0472">Membrane</keyword>
<evidence type="ECO:0000313" key="13">
    <source>
        <dbReference type="EMBL" id="JAS78067.1"/>
    </source>
</evidence>
<feature type="transmembrane region" description="Helical" evidence="11">
    <location>
        <begin position="74"/>
        <end position="103"/>
    </location>
</feature>
<keyword evidence="9" id="KW-0807">Transducer</keyword>
<evidence type="ECO:0000256" key="9">
    <source>
        <dbReference type="ARBA" id="ARBA00023224"/>
    </source>
</evidence>
<dbReference type="GO" id="GO:0004930">
    <property type="term" value="F:G protein-coupled receptor activity"/>
    <property type="evidence" value="ECO:0007669"/>
    <property type="project" value="UniProtKB-KW"/>
</dbReference>
<evidence type="ECO:0000256" key="11">
    <source>
        <dbReference type="SAM" id="Phobius"/>
    </source>
</evidence>
<comment type="subcellular location">
    <subcellularLocation>
        <location evidence="1">Cell membrane</location>
        <topology evidence="1">Multi-pass membrane protein</topology>
    </subcellularLocation>
</comment>
<evidence type="ECO:0000256" key="3">
    <source>
        <dbReference type="ARBA" id="ARBA00022475"/>
    </source>
</evidence>